<sequence>MRFAKSFVKPLMIAAGMATFAVPAVAHADDAAFLNALNQDGIQFPDPASAKAAAREVCDYMADGHSAAQAARGVKNANPDLTLTHAAHFVTIARGMYCNQVTTAASDKQAIGDGVQP</sequence>
<proteinExistence type="predicted"/>
<evidence type="ECO:0000313" key="4">
    <source>
        <dbReference type="Proteomes" id="UP000320513"/>
    </source>
</evidence>
<feature type="signal peptide" evidence="1">
    <location>
        <begin position="1"/>
        <end position="28"/>
    </location>
</feature>
<name>A0A557Y061_9MYCO</name>
<dbReference type="Pfam" id="PF05305">
    <property type="entry name" value="DUF732"/>
    <property type="match status" value="1"/>
</dbReference>
<evidence type="ECO:0000259" key="2">
    <source>
        <dbReference type="Pfam" id="PF05305"/>
    </source>
</evidence>
<feature type="domain" description="DUF732" evidence="2">
    <location>
        <begin position="29"/>
        <end position="100"/>
    </location>
</feature>
<evidence type="ECO:0000313" key="3">
    <source>
        <dbReference type="EMBL" id="TVS91928.1"/>
    </source>
</evidence>
<reference evidence="3 4" key="1">
    <citation type="submission" date="2019-07" db="EMBL/GenBank/DDBJ databases">
        <title>New Mycobacterium species.</title>
        <authorList>
            <person name="Tortoli E."/>
            <person name="Ghielmetti G."/>
            <person name="Friedel U."/>
            <person name="Trovato A."/>
        </authorList>
    </citation>
    <scope>NUCLEOTIDE SEQUENCE [LARGE SCALE GENOMIC DNA]</scope>
    <source>
        <strain evidence="3 4">16-83</strain>
    </source>
</reference>
<keyword evidence="4" id="KW-1185">Reference proteome</keyword>
<dbReference type="Proteomes" id="UP000320513">
    <property type="component" value="Unassembled WGS sequence"/>
</dbReference>
<organism evidence="3 4">
    <name type="scientific">Mycobacterium helveticum</name>
    <dbReference type="NCBI Taxonomy" id="2592811"/>
    <lineage>
        <taxon>Bacteria</taxon>
        <taxon>Bacillati</taxon>
        <taxon>Actinomycetota</taxon>
        <taxon>Actinomycetes</taxon>
        <taxon>Mycobacteriales</taxon>
        <taxon>Mycobacteriaceae</taxon>
        <taxon>Mycobacterium</taxon>
    </lineage>
</organism>
<gene>
    <name evidence="3" type="ORF">FPZ47_02440</name>
</gene>
<keyword evidence="1" id="KW-0732">Signal</keyword>
<dbReference type="InterPro" id="IPR007969">
    <property type="entry name" value="DUF732"/>
</dbReference>
<accession>A0A557Y061</accession>
<feature type="chain" id="PRO_5021955999" evidence="1">
    <location>
        <begin position="29"/>
        <end position="117"/>
    </location>
</feature>
<protein>
    <submittedName>
        <fullName evidence="3">DUF732 domain-containing protein</fullName>
    </submittedName>
</protein>
<dbReference type="AlphaFoldDB" id="A0A557Y061"/>
<comment type="caution">
    <text evidence="3">The sequence shown here is derived from an EMBL/GenBank/DDBJ whole genome shotgun (WGS) entry which is preliminary data.</text>
</comment>
<dbReference type="EMBL" id="VMQU01000006">
    <property type="protein sequence ID" value="TVS91928.1"/>
    <property type="molecule type" value="Genomic_DNA"/>
</dbReference>
<dbReference type="OrthoDB" id="4733048at2"/>
<evidence type="ECO:0000256" key="1">
    <source>
        <dbReference type="SAM" id="SignalP"/>
    </source>
</evidence>